<dbReference type="AlphaFoldDB" id="A0A6A4RSP6"/>
<proteinExistence type="predicted"/>
<sequence length="86" mass="9532">MSSFDLALYTSQCPVVELDWFPSNHNTKFQLKSAVSVERSRVSIKTNSNIQTHFDNVASGWSDTSGCKYESPHECEGSGLLKMSAL</sequence>
<dbReference type="EMBL" id="VEVO01000022">
    <property type="protein sequence ID" value="KAF0023317.1"/>
    <property type="molecule type" value="Genomic_DNA"/>
</dbReference>
<protein>
    <submittedName>
        <fullName evidence="1">Uncharacterized protein</fullName>
    </submittedName>
</protein>
<dbReference type="Proteomes" id="UP000438429">
    <property type="component" value="Unassembled WGS sequence"/>
</dbReference>
<comment type="caution">
    <text evidence="1">The sequence shown here is derived from an EMBL/GenBank/DDBJ whole genome shotgun (WGS) entry which is preliminary data.</text>
</comment>
<reference evidence="1 2" key="1">
    <citation type="submission" date="2019-06" db="EMBL/GenBank/DDBJ databases">
        <title>Draft genomes of female and male turbot (Scophthalmus maximus).</title>
        <authorList>
            <person name="Xu H."/>
            <person name="Xu X.-W."/>
            <person name="Shao C."/>
            <person name="Chen S."/>
        </authorList>
    </citation>
    <scope>NUCLEOTIDE SEQUENCE [LARGE SCALE GENOMIC DNA]</scope>
    <source>
        <strain evidence="1">Ysfricsl-2016a</strain>
        <tissue evidence="1">Blood</tissue>
    </source>
</reference>
<gene>
    <name evidence="1" type="ORF">F2P81_023947</name>
</gene>
<accession>A0A6A4RSP6</accession>
<evidence type="ECO:0000313" key="1">
    <source>
        <dbReference type="EMBL" id="KAF0023317.1"/>
    </source>
</evidence>
<evidence type="ECO:0000313" key="2">
    <source>
        <dbReference type="Proteomes" id="UP000438429"/>
    </source>
</evidence>
<organism evidence="1 2">
    <name type="scientific">Scophthalmus maximus</name>
    <name type="common">Turbot</name>
    <name type="synonym">Psetta maxima</name>
    <dbReference type="NCBI Taxonomy" id="52904"/>
    <lineage>
        <taxon>Eukaryota</taxon>
        <taxon>Metazoa</taxon>
        <taxon>Chordata</taxon>
        <taxon>Craniata</taxon>
        <taxon>Vertebrata</taxon>
        <taxon>Euteleostomi</taxon>
        <taxon>Actinopterygii</taxon>
        <taxon>Neopterygii</taxon>
        <taxon>Teleostei</taxon>
        <taxon>Neoteleostei</taxon>
        <taxon>Acanthomorphata</taxon>
        <taxon>Carangaria</taxon>
        <taxon>Pleuronectiformes</taxon>
        <taxon>Pleuronectoidei</taxon>
        <taxon>Scophthalmidae</taxon>
        <taxon>Scophthalmus</taxon>
    </lineage>
</organism>
<name>A0A6A4RSP6_SCOMX</name>